<reference evidence="2 3" key="1">
    <citation type="submission" date="2015-04" db="EMBL/GenBank/DDBJ databases">
        <title>Whole genome shotgun sequence of Sphingomonas changbaiensis NBRC 104936.</title>
        <authorList>
            <person name="Katano-Makiyama Y."/>
            <person name="Hosoyama A."/>
            <person name="Hashimoto M."/>
            <person name="Noguchi M."/>
            <person name="Tsuchikane K."/>
            <person name="Ohji S."/>
            <person name="Yamazoe A."/>
            <person name="Ichikawa N."/>
            <person name="Kimura A."/>
            <person name="Fujita N."/>
        </authorList>
    </citation>
    <scope>NUCLEOTIDE SEQUENCE [LARGE SCALE GENOMIC DNA]</scope>
    <source>
        <strain evidence="2 3">NBRC 104936</strain>
    </source>
</reference>
<name>A0A0E9MKV0_9SPHN</name>
<dbReference type="AlphaFoldDB" id="A0A0E9MKV0"/>
<feature type="transmembrane region" description="Helical" evidence="1">
    <location>
        <begin position="122"/>
        <end position="143"/>
    </location>
</feature>
<evidence type="ECO:0008006" key="4">
    <source>
        <dbReference type="Google" id="ProtNLM"/>
    </source>
</evidence>
<keyword evidence="3" id="KW-1185">Reference proteome</keyword>
<feature type="transmembrane region" description="Helical" evidence="1">
    <location>
        <begin position="16"/>
        <end position="38"/>
    </location>
</feature>
<dbReference type="STRING" id="1219043.SCH01S_03_00150"/>
<protein>
    <recommendedName>
        <fullName evidence="4">DUF2306 domain-containing protein</fullName>
    </recommendedName>
</protein>
<feature type="transmembrane region" description="Helical" evidence="1">
    <location>
        <begin position="155"/>
        <end position="173"/>
    </location>
</feature>
<gene>
    <name evidence="2" type="ORF">SCH01S_03_00150</name>
</gene>
<evidence type="ECO:0000313" key="2">
    <source>
        <dbReference type="EMBL" id="GAO38041.1"/>
    </source>
</evidence>
<organism evidence="2 3">
    <name type="scientific">Sphingomonas changbaiensis NBRC 104936</name>
    <dbReference type="NCBI Taxonomy" id="1219043"/>
    <lineage>
        <taxon>Bacteria</taxon>
        <taxon>Pseudomonadati</taxon>
        <taxon>Pseudomonadota</taxon>
        <taxon>Alphaproteobacteria</taxon>
        <taxon>Sphingomonadales</taxon>
        <taxon>Sphingomonadaceae</taxon>
        <taxon>Sphingomonas</taxon>
    </lineage>
</organism>
<accession>A0A0E9MKV0</accession>
<proteinExistence type="predicted"/>
<dbReference type="Proteomes" id="UP000033202">
    <property type="component" value="Unassembled WGS sequence"/>
</dbReference>
<evidence type="ECO:0000256" key="1">
    <source>
        <dbReference type="SAM" id="Phobius"/>
    </source>
</evidence>
<feature type="transmembrane region" description="Helical" evidence="1">
    <location>
        <begin position="50"/>
        <end position="75"/>
    </location>
</feature>
<keyword evidence="1" id="KW-1133">Transmembrane helix</keyword>
<feature type="transmembrane region" description="Helical" evidence="1">
    <location>
        <begin position="207"/>
        <end position="226"/>
    </location>
</feature>
<dbReference type="OrthoDB" id="648493at2"/>
<dbReference type="EMBL" id="BBWU01000003">
    <property type="protein sequence ID" value="GAO38041.1"/>
    <property type="molecule type" value="Genomic_DNA"/>
</dbReference>
<dbReference type="RefSeq" id="WP_046346908.1">
    <property type="nucleotide sequence ID" value="NZ_BBWU01000003.1"/>
</dbReference>
<feature type="transmembrane region" description="Helical" evidence="1">
    <location>
        <begin position="87"/>
        <end position="110"/>
    </location>
</feature>
<feature type="transmembrane region" description="Helical" evidence="1">
    <location>
        <begin position="179"/>
        <end position="200"/>
    </location>
</feature>
<keyword evidence="1" id="KW-0472">Membrane</keyword>
<sequence>MATRAIAPRLAAERRFYFWMAAAILATIFAGFAPSFYLRGVVPAYRPYLPLTWLVALHGLIFSSWALLFMTQVGLVSAGRPDIHRRLGLIGFGMVAAMAIVGTFAALYGVARKSGPPDLSPLTWLAVPLLDVPVFVALIGLGLVNRRKPQVHKRFMLVSMIGLLPPSLGRLPWPETVPFPLIIIGGQLLFLIPLAVWDLNSRGRVHWVTMTGAAVLVGSWLFRLAIWQTPWWLAFAGWISAPFV</sequence>
<comment type="caution">
    <text evidence="2">The sequence shown here is derived from an EMBL/GenBank/DDBJ whole genome shotgun (WGS) entry which is preliminary data.</text>
</comment>
<evidence type="ECO:0000313" key="3">
    <source>
        <dbReference type="Proteomes" id="UP000033202"/>
    </source>
</evidence>
<keyword evidence="1" id="KW-0812">Transmembrane</keyword>